<feature type="domain" description="Heterokaryon incompatibility" evidence="1">
    <location>
        <begin position="279"/>
        <end position="456"/>
    </location>
</feature>
<evidence type="ECO:0000313" key="2">
    <source>
        <dbReference type="EMBL" id="KAJ3578930.1"/>
    </source>
</evidence>
<dbReference type="EMBL" id="JANPWZ010000153">
    <property type="protein sequence ID" value="KAJ3578930.1"/>
    <property type="molecule type" value="Genomic_DNA"/>
</dbReference>
<dbReference type="Pfam" id="PF06985">
    <property type="entry name" value="HET"/>
    <property type="match status" value="1"/>
</dbReference>
<evidence type="ECO:0000313" key="3">
    <source>
        <dbReference type="Proteomes" id="UP001148614"/>
    </source>
</evidence>
<evidence type="ECO:0000259" key="1">
    <source>
        <dbReference type="Pfam" id="PF06985"/>
    </source>
</evidence>
<name>A0A9W8NLN7_9PEZI</name>
<organism evidence="2 3">
    <name type="scientific">Xylaria arbuscula</name>
    <dbReference type="NCBI Taxonomy" id="114810"/>
    <lineage>
        <taxon>Eukaryota</taxon>
        <taxon>Fungi</taxon>
        <taxon>Dikarya</taxon>
        <taxon>Ascomycota</taxon>
        <taxon>Pezizomycotina</taxon>
        <taxon>Sordariomycetes</taxon>
        <taxon>Xylariomycetidae</taxon>
        <taxon>Xylariales</taxon>
        <taxon>Xylariaceae</taxon>
        <taxon>Xylaria</taxon>
    </lineage>
</organism>
<accession>A0A9W8NLN7</accession>
<dbReference type="PANTHER" id="PTHR33112">
    <property type="entry name" value="DOMAIN PROTEIN, PUTATIVE-RELATED"/>
    <property type="match status" value="1"/>
</dbReference>
<proteinExistence type="predicted"/>
<protein>
    <recommendedName>
        <fullName evidence="1">Heterokaryon incompatibility domain-containing protein</fullName>
    </recommendedName>
</protein>
<dbReference type="InterPro" id="IPR010730">
    <property type="entry name" value="HET"/>
</dbReference>
<sequence>MSTQISISSRLCIFCRRIESTSHPCSQRQVAVALRGQDPLQPDITDHFSDEEAAMLKDLKAQPSSLCCRCSTYDIAGAFKHAEPFDGQVQGELRNQDDPEYRQRVSQHEIRLGKLSSLFLTPSCQFCRLIYRILPKGLIEPENDSLSIMPVRSYLRTPGWNVLTTDLRLKCAVFLCIYVPSVSPLLYSYSAGDPTIRVQEINGAAIALRSSQTSPDRSYFNARVIEDIVDYSSIREALKVCESTHGDGCRTTWPAEMSTTRMLDIAGRKIVACPDKCDYVALSYVWGGVMPAADALEKGTLPRTIEDAIIVTKNLGRRYLWVDALCIDQRPTLTPDEARAKQEQLGIMHLIYKSAAITIVALSGDNSNWGLAGVSPAAKRPYQVQETIDGHDLVTDLSYHSMSSQSGGLDLQLQLLGLPCDRGNGKFVTDLFTVAPQHNAELAMSVWDTRAWTFQEAVFSRRALYITNNQVHFECGEFSIAESDDVNTYPPNHRTFKTPKKSIASIRGFLPDAGTIAPFNIYAGFVKAYTSRRMTNEGDSINAGLGVLTDMEKQLFKTGLVYGLPLRSHPQSLGWMHEGNDSPKRRSAFPSWTWAGWEGEVCFPQLLFRQFAEDRKYHNIREDLMVLFLDVDGFEITVECFVVKLDIRTSQFIVVFGTGGREAIGSMIETDHLTKTTLPSGIYDCVIVQRLLYQKAENIPEKEQVCLLFLDWQGTVAKCKTLGILSNFEGETIMQAKPERKVVKLI</sequence>
<comment type="caution">
    <text evidence="2">The sequence shown here is derived from an EMBL/GenBank/DDBJ whole genome shotgun (WGS) entry which is preliminary data.</text>
</comment>
<dbReference type="PANTHER" id="PTHR33112:SF12">
    <property type="entry name" value="HETEROKARYON INCOMPATIBILITY DOMAIN-CONTAINING PROTEIN"/>
    <property type="match status" value="1"/>
</dbReference>
<dbReference type="VEuPathDB" id="FungiDB:F4678DRAFT_414010"/>
<dbReference type="Proteomes" id="UP001148614">
    <property type="component" value="Unassembled WGS sequence"/>
</dbReference>
<keyword evidence="3" id="KW-1185">Reference proteome</keyword>
<dbReference type="AlphaFoldDB" id="A0A9W8NLN7"/>
<gene>
    <name evidence="2" type="ORF">NPX13_g1630</name>
</gene>
<reference evidence="2" key="1">
    <citation type="submission" date="2022-07" db="EMBL/GenBank/DDBJ databases">
        <title>Genome Sequence of Xylaria arbuscula.</title>
        <authorList>
            <person name="Buettner E."/>
        </authorList>
    </citation>
    <scope>NUCLEOTIDE SEQUENCE</scope>
    <source>
        <strain evidence="2">VT107</strain>
    </source>
</reference>